<name>A0ACB8TTH1_9APHY</name>
<reference evidence="1" key="1">
    <citation type="journal article" date="2021" name="Environ. Microbiol.">
        <title>Gene family expansions and transcriptome signatures uncover fungal adaptations to wood decay.</title>
        <authorList>
            <person name="Hage H."/>
            <person name="Miyauchi S."/>
            <person name="Viragh M."/>
            <person name="Drula E."/>
            <person name="Min B."/>
            <person name="Chaduli D."/>
            <person name="Navarro D."/>
            <person name="Favel A."/>
            <person name="Norest M."/>
            <person name="Lesage-Meessen L."/>
            <person name="Balint B."/>
            <person name="Merenyi Z."/>
            <person name="de Eugenio L."/>
            <person name="Morin E."/>
            <person name="Martinez A.T."/>
            <person name="Baldrian P."/>
            <person name="Stursova M."/>
            <person name="Martinez M.J."/>
            <person name="Novotny C."/>
            <person name="Magnuson J.K."/>
            <person name="Spatafora J.W."/>
            <person name="Maurice S."/>
            <person name="Pangilinan J."/>
            <person name="Andreopoulos W."/>
            <person name="LaButti K."/>
            <person name="Hundley H."/>
            <person name="Na H."/>
            <person name="Kuo A."/>
            <person name="Barry K."/>
            <person name="Lipzen A."/>
            <person name="Henrissat B."/>
            <person name="Riley R."/>
            <person name="Ahrendt S."/>
            <person name="Nagy L.G."/>
            <person name="Grigoriev I.V."/>
            <person name="Martin F."/>
            <person name="Rosso M.N."/>
        </authorList>
    </citation>
    <scope>NUCLEOTIDE SEQUENCE</scope>
    <source>
        <strain evidence="1">CBS 384.51</strain>
    </source>
</reference>
<accession>A0ACB8TTH1</accession>
<gene>
    <name evidence="1" type="ORF">BDY19DRAFT_450686</name>
</gene>
<dbReference type="EMBL" id="MU274932">
    <property type="protein sequence ID" value="KAI0085307.1"/>
    <property type="molecule type" value="Genomic_DNA"/>
</dbReference>
<evidence type="ECO:0000313" key="1">
    <source>
        <dbReference type="EMBL" id="KAI0085307.1"/>
    </source>
</evidence>
<comment type="caution">
    <text evidence="1">The sequence shown here is derived from an EMBL/GenBank/DDBJ whole genome shotgun (WGS) entry which is preliminary data.</text>
</comment>
<evidence type="ECO:0000313" key="2">
    <source>
        <dbReference type="Proteomes" id="UP001055072"/>
    </source>
</evidence>
<sequence length="116" mass="12932">MRLVLLPGAYPSSLVVATTAGPLVKQIYSSVGGIESCVCIRFLSGSGEACVGSEVGVEFFRCTLRTHPMPHSSFPPSTVLLPFPVWILYKTMFFVDYLRYTQRENRRVSSAFEFTQ</sequence>
<proteinExistence type="predicted"/>
<protein>
    <submittedName>
        <fullName evidence="1">Uncharacterized protein</fullName>
    </submittedName>
</protein>
<keyword evidence="2" id="KW-1185">Reference proteome</keyword>
<dbReference type="Proteomes" id="UP001055072">
    <property type="component" value="Unassembled WGS sequence"/>
</dbReference>
<organism evidence="1 2">
    <name type="scientific">Irpex rosettiformis</name>
    <dbReference type="NCBI Taxonomy" id="378272"/>
    <lineage>
        <taxon>Eukaryota</taxon>
        <taxon>Fungi</taxon>
        <taxon>Dikarya</taxon>
        <taxon>Basidiomycota</taxon>
        <taxon>Agaricomycotina</taxon>
        <taxon>Agaricomycetes</taxon>
        <taxon>Polyporales</taxon>
        <taxon>Irpicaceae</taxon>
        <taxon>Irpex</taxon>
    </lineage>
</organism>